<feature type="domain" description="Thiamine pyrophosphate enzyme TPP-binding" evidence="16">
    <location>
        <begin position="401"/>
        <end position="544"/>
    </location>
</feature>
<evidence type="ECO:0000259" key="17">
    <source>
        <dbReference type="Pfam" id="PF02776"/>
    </source>
</evidence>
<reference evidence="18" key="1">
    <citation type="submission" date="2017-11" db="EMBL/GenBank/DDBJ databases">
        <title>The sensing device of the deep-sea amphipod.</title>
        <authorList>
            <person name="Kobayashi H."/>
            <person name="Nagahama T."/>
            <person name="Arai W."/>
            <person name="Sasagawa Y."/>
            <person name="Umeda M."/>
            <person name="Hayashi T."/>
            <person name="Nikaido I."/>
            <person name="Watanabe H."/>
            <person name="Oguri K."/>
            <person name="Kitazato H."/>
            <person name="Fujioka K."/>
            <person name="Kido Y."/>
            <person name="Takami H."/>
        </authorList>
    </citation>
    <scope>NUCLEOTIDE SEQUENCE</scope>
    <source>
        <tissue evidence="18">Whole body</tissue>
    </source>
</reference>
<dbReference type="InterPro" id="IPR012001">
    <property type="entry name" value="Thiamin_PyroP_enz_TPP-bd_dom"/>
</dbReference>
<dbReference type="PROSITE" id="PS00187">
    <property type="entry name" value="TPP_ENZYMES"/>
    <property type="match status" value="1"/>
</dbReference>
<dbReference type="InterPro" id="IPR029061">
    <property type="entry name" value="THDP-binding"/>
</dbReference>
<dbReference type="GO" id="GO:0001561">
    <property type="term" value="P:fatty acid alpha-oxidation"/>
    <property type="evidence" value="ECO:0007669"/>
    <property type="project" value="TreeGrafter"/>
</dbReference>
<evidence type="ECO:0000259" key="16">
    <source>
        <dbReference type="Pfam" id="PF02775"/>
    </source>
</evidence>
<dbReference type="Gene3D" id="3.40.50.970">
    <property type="match status" value="2"/>
</dbReference>
<evidence type="ECO:0000256" key="12">
    <source>
        <dbReference type="ARBA" id="ARBA00048738"/>
    </source>
</evidence>
<keyword evidence="4" id="KW-0479">Metal-binding</keyword>
<keyword evidence="6 14" id="KW-0786">Thiamine pyrophosphate</keyword>
<dbReference type="PANTHER" id="PTHR43710:SF2">
    <property type="entry name" value="2-HYDROXYACYL-COA LYASE 1"/>
    <property type="match status" value="1"/>
</dbReference>
<comment type="cofactor">
    <cofactor evidence="1">
        <name>thiamine diphosphate</name>
        <dbReference type="ChEBI" id="CHEBI:58937"/>
    </cofactor>
</comment>
<evidence type="ECO:0000256" key="14">
    <source>
        <dbReference type="RuleBase" id="RU362132"/>
    </source>
</evidence>
<organism evidence="18">
    <name type="scientific">Hirondellea gigas</name>
    <dbReference type="NCBI Taxonomy" id="1518452"/>
    <lineage>
        <taxon>Eukaryota</taxon>
        <taxon>Metazoa</taxon>
        <taxon>Ecdysozoa</taxon>
        <taxon>Arthropoda</taxon>
        <taxon>Crustacea</taxon>
        <taxon>Multicrustacea</taxon>
        <taxon>Malacostraca</taxon>
        <taxon>Eumalacostraca</taxon>
        <taxon>Peracarida</taxon>
        <taxon>Amphipoda</taxon>
        <taxon>Amphilochidea</taxon>
        <taxon>Lysianassida</taxon>
        <taxon>Lysianassidira</taxon>
        <taxon>Lysianassoidea</taxon>
        <taxon>Lysianassidae</taxon>
        <taxon>Hirondellea</taxon>
    </lineage>
</organism>
<accession>A0A6A7G7L4</accession>
<dbReference type="Pfam" id="PF02775">
    <property type="entry name" value="TPP_enzyme_C"/>
    <property type="match status" value="1"/>
</dbReference>
<dbReference type="GO" id="GO:0000287">
    <property type="term" value="F:magnesium ion binding"/>
    <property type="evidence" value="ECO:0007669"/>
    <property type="project" value="InterPro"/>
</dbReference>
<evidence type="ECO:0000256" key="11">
    <source>
        <dbReference type="ARBA" id="ARBA00044518"/>
    </source>
</evidence>
<sequence length="560" mass="60468">MVSKIEILDVGGKGVIIGAEVVVKSLKSQGVDLMFGVVGIPITPIAIACRRNGVKYIGMRNEQAASYAAGAAGYMLGKPAACLVVSGPGLIHGLAGIGNAWVNNWPMILISGCEEFNQDQMGAFQAGPQEKTVNPFVKFSGRPASVERIPYFIEKACRVSVYGRPGPTFVSIAANLISGQIQESKLVYPPQYAPPPRSLADPVFVEKAVSAILSAKRPLIIVGKGAAYARAEHESLQIVEETQIPFLPTPMGKGVIPDDHPLSIAPARSLALKADVILLLGARLNWQMHYGSGVRFDPHVKFIQIDICPEELGNNVQPYVALFGDLSSVISQLLTSLRREKYRLNQPQWTDSLKARVQVNVIKQNAKLAVDKNPMSYERVFKDVRDVLPRDCILVSEGANTMDIGRTILPNFEARSRLDAGTWGTMGVGMGFAIAAAIVHPNKKIVAVEGDSAFGFSSAELEAACRHNLNICVIIINNNGVYRGETNVPPDIYDAPPTSLTANAHYELIADAFGGKGFFVNTYQELLPTLKEAMSLTVPTVVNVMILPNSEGREADHSKL</sequence>
<dbReference type="InterPro" id="IPR012000">
    <property type="entry name" value="Thiamin_PyroP_enz_cen_dom"/>
</dbReference>
<comment type="catalytic activity">
    <reaction evidence="12">
        <text>2-hydroxyoctadecanoyl-CoA = heptadecanal + formyl-CoA</text>
        <dbReference type="Rhea" id="RHEA:55196"/>
        <dbReference type="ChEBI" id="CHEBI:57376"/>
        <dbReference type="ChEBI" id="CHEBI:74116"/>
        <dbReference type="ChEBI" id="CHEBI:138631"/>
    </reaction>
    <physiologicalReaction direction="left-to-right" evidence="12">
        <dbReference type="Rhea" id="RHEA:55197"/>
    </physiologicalReaction>
</comment>
<comment type="catalytic activity">
    <reaction evidence="10">
        <text>an (R)-2-hydroxy-long-chain-fatty acyl-CoA = a long-chain fatty aldehyde + formyl-CoA</text>
        <dbReference type="Rhea" id="RHEA:67444"/>
        <dbReference type="ChEBI" id="CHEBI:17176"/>
        <dbReference type="ChEBI" id="CHEBI:57376"/>
        <dbReference type="ChEBI" id="CHEBI:170012"/>
        <dbReference type="EC" id="4.1.2.63"/>
    </reaction>
    <physiologicalReaction direction="left-to-right" evidence="10">
        <dbReference type="Rhea" id="RHEA:67445"/>
    </physiologicalReaction>
</comment>
<keyword evidence="7 18" id="KW-0456">Lyase</keyword>
<dbReference type="SUPFAM" id="SSF52467">
    <property type="entry name" value="DHS-like NAD/FAD-binding domain"/>
    <property type="match status" value="1"/>
</dbReference>
<evidence type="ECO:0000256" key="4">
    <source>
        <dbReference type="ARBA" id="ARBA00022723"/>
    </source>
</evidence>
<dbReference type="CDD" id="cd02004">
    <property type="entry name" value="TPP_BZL_OCoD_HPCL"/>
    <property type="match status" value="1"/>
</dbReference>
<protein>
    <recommendedName>
        <fullName evidence="3">2-hydroxyacyl-CoA lyase 2</fullName>
        <ecNumber evidence="11">4.1.2.63</ecNumber>
    </recommendedName>
    <alternativeName>
        <fullName evidence="8">IlvB-like protein</fullName>
    </alternativeName>
</protein>
<comment type="similarity">
    <text evidence="2 14">Belongs to the TPP enzyme family.</text>
</comment>
<evidence type="ECO:0000256" key="2">
    <source>
        <dbReference type="ARBA" id="ARBA00007812"/>
    </source>
</evidence>
<evidence type="ECO:0000256" key="7">
    <source>
        <dbReference type="ARBA" id="ARBA00023239"/>
    </source>
</evidence>
<evidence type="ECO:0000256" key="13">
    <source>
        <dbReference type="ARBA" id="ARBA00048767"/>
    </source>
</evidence>
<proteinExistence type="evidence at transcript level"/>
<dbReference type="EC" id="4.1.2.63" evidence="11"/>
<dbReference type="GO" id="GO:0030976">
    <property type="term" value="F:thiamine pyrophosphate binding"/>
    <property type="evidence" value="ECO:0007669"/>
    <property type="project" value="InterPro"/>
</dbReference>
<feature type="domain" description="Thiamine pyrophosphate enzyme N-terminal TPP-binding" evidence="17">
    <location>
        <begin position="18"/>
        <end position="126"/>
    </location>
</feature>
<evidence type="ECO:0000256" key="6">
    <source>
        <dbReference type="ARBA" id="ARBA00023052"/>
    </source>
</evidence>
<dbReference type="InterPro" id="IPR000399">
    <property type="entry name" value="TPP-bd_CS"/>
</dbReference>
<comment type="catalytic activity">
    <reaction evidence="9">
        <text>a 2-hydroxy-3-methyl fatty acyl-CoA = a 2-methyl-branched fatty aldehyde + formyl-CoA</text>
        <dbReference type="Rhea" id="RHEA:25375"/>
        <dbReference type="ChEBI" id="CHEBI:49188"/>
        <dbReference type="ChEBI" id="CHEBI:57376"/>
        <dbReference type="ChEBI" id="CHEBI:58783"/>
        <dbReference type="EC" id="4.1.2.63"/>
    </reaction>
    <physiologicalReaction direction="left-to-right" evidence="9">
        <dbReference type="Rhea" id="RHEA:25376"/>
    </physiologicalReaction>
</comment>
<dbReference type="SUPFAM" id="SSF52518">
    <property type="entry name" value="Thiamin diphosphate-binding fold (THDP-binding)"/>
    <property type="match status" value="2"/>
</dbReference>
<dbReference type="PANTHER" id="PTHR43710">
    <property type="entry name" value="2-HYDROXYACYL-COA LYASE"/>
    <property type="match status" value="1"/>
</dbReference>
<dbReference type="Gene3D" id="3.40.50.1220">
    <property type="entry name" value="TPP-binding domain"/>
    <property type="match status" value="1"/>
</dbReference>
<dbReference type="GO" id="GO:0005777">
    <property type="term" value="C:peroxisome"/>
    <property type="evidence" value="ECO:0007669"/>
    <property type="project" value="TreeGrafter"/>
</dbReference>
<evidence type="ECO:0000256" key="1">
    <source>
        <dbReference type="ARBA" id="ARBA00001964"/>
    </source>
</evidence>
<name>A0A6A7G7L4_9CRUS</name>
<dbReference type="Pfam" id="PF00205">
    <property type="entry name" value="TPP_enzyme_M"/>
    <property type="match status" value="1"/>
</dbReference>
<keyword evidence="5" id="KW-0460">Magnesium</keyword>
<dbReference type="InterPro" id="IPR011766">
    <property type="entry name" value="TPP_enzyme_TPP-bd"/>
</dbReference>
<feature type="domain" description="Thiamine pyrophosphate enzyme central" evidence="15">
    <location>
        <begin position="205"/>
        <end position="333"/>
    </location>
</feature>
<evidence type="ECO:0000256" key="3">
    <source>
        <dbReference type="ARBA" id="ARBA00018936"/>
    </source>
</evidence>
<dbReference type="GO" id="GO:0106359">
    <property type="term" value="F:2-hydroxyacyl-CoA lyase activity"/>
    <property type="evidence" value="ECO:0007669"/>
    <property type="project" value="UniProtKB-EC"/>
</dbReference>
<evidence type="ECO:0000256" key="10">
    <source>
        <dbReference type="ARBA" id="ARBA00044454"/>
    </source>
</evidence>
<dbReference type="EMBL" id="IACT01007557">
    <property type="protein sequence ID" value="LAC26671.1"/>
    <property type="molecule type" value="mRNA"/>
</dbReference>
<evidence type="ECO:0000256" key="5">
    <source>
        <dbReference type="ARBA" id="ARBA00022842"/>
    </source>
</evidence>
<dbReference type="AlphaFoldDB" id="A0A6A7G7L4"/>
<evidence type="ECO:0000313" key="18">
    <source>
        <dbReference type="EMBL" id="LAC26671.1"/>
    </source>
</evidence>
<dbReference type="FunFam" id="3.40.50.1220:FF:000006">
    <property type="entry name" value="2-hydroxyacyl-CoA lyase 1"/>
    <property type="match status" value="1"/>
</dbReference>
<evidence type="ECO:0000256" key="8">
    <source>
        <dbReference type="ARBA" id="ARBA00030510"/>
    </source>
</evidence>
<dbReference type="CDD" id="cd07035">
    <property type="entry name" value="TPP_PYR_POX_like"/>
    <property type="match status" value="1"/>
</dbReference>
<dbReference type="Pfam" id="PF02776">
    <property type="entry name" value="TPP_enzyme_N"/>
    <property type="match status" value="1"/>
</dbReference>
<evidence type="ECO:0000259" key="15">
    <source>
        <dbReference type="Pfam" id="PF00205"/>
    </source>
</evidence>
<comment type="catalytic activity">
    <reaction evidence="13">
        <text>(2R)-hydroxyhexadecanoyl-CoA = pentadecanal + formyl-CoA</text>
        <dbReference type="Rhea" id="RHEA:55212"/>
        <dbReference type="ChEBI" id="CHEBI:17302"/>
        <dbReference type="ChEBI" id="CHEBI:57376"/>
        <dbReference type="ChEBI" id="CHEBI:138654"/>
    </reaction>
    <physiologicalReaction direction="left-to-right" evidence="13">
        <dbReference type="Rhea" id="RHEA:55213"/>
    </physiologicalReaction>
</comment>
<dbReference type="InterPro" id="IPR029035">
    <property type="entry name" value="DHS-like_NAD/FAD-binding_dom"/>
</dbReference>
<dbReference type="InterPro" id="IPR045025">
    <property type="entry name" value="HACL1-like"/>
</dbReference>
<evidence type="ECO:0000256" key="9">
    <source>
        <dbReference type="ARBA" id="ARBA00044451"/>
    </source>
</evidence>